<dbReference type="HOGENOM" id="CLU_1028171_0_0_1"/>
<dbReference type="EMBL" id="CM009290">
    <property type="protein sequence ID" value="PNT53426.1"/>
    <property type="molecule type" value="Genomic_DNA"/>
</dbReference>
<gene>
    <name evidence="1" type="ORF">POPTR_001G084800</name>
</gene>
<reference evidence="1 2" key="1">
    <citation type="journal article" date="2006" name="Science">
        <title>The genome of black cottonwood, Populus trichocarpa (Torr. &amp; Gray).</title>
        <authorList>
            <person name="Tuskan G.A."/>
            <person name="Difazio S."/>
            <person name="Jansson S."/>
            <person name="Bohlmann J."/>
            <person name="Grigoriev I."/>
            <person name="Hellsten U."/>
            <person name="Putnam N."/>
            <person name="Ralph S."/>
            <person name="Rombauts S."/>
            <person name="Salamov A."/>
            <person name="Schein J."/>
            <person name="Sterck L."/>
            <person name="Aerts A."/>
            <person name="Bhalerao R.R."/>
            <person name="Bhalerao R.P."/>
            <person name="Blaudez D."/>
            <person name="Boerjan W."/>
            <person name="Brun A."/>
            <person name="Brunner A."/>
            <person name="Busov V."/>
            <person name="Campbell M."/>
            <person name="Carlson J."/>
            <person name="Chalot M."/>
            <person name="Chapman J."/>
            <person name="Chen G.L."/>
            <person name="Cooper D."/>
            <person name="Coutinho P.M."/>
            <person name="Couturier J."/>
            <person name="Covert S."/>
            <person name="Cronk Q."/>
            <person name="Cunningham R."/>
            <person name="Davis J."/>
            <person name="Degroeve S."/>
            <person name="Dejardin A."/>
            <person name="Depamphilis C."/>
            <person name="Detter J."/>
            <person name="Dirks B."/>
            <person name="Dubchak I."/>
            <person name="Duplessis S."/>
            <person name="Ehlting J."/>
            <person name="Ellis B."/>
            <person name="Gendler K."/>
            <person name="Goodstein D."/>
            <person name="Gribskov M."/>
            <person name="Grimwood J."/>
            <person name="Groover A."/>
            <person name="Gunter L."/>
            <person name="Hamberger B."/>
            <person name="Heinze B."/>
            <person name="Helariutta Y."/>
            <person name="Henrissat B."/>
            <person name="Holligan D."/>
            <person name="Holt R."/>
            <person name="Huang W."/>
            <person name="Islam-Faridi N."/>
            <person name="Jones S."/>
            <person name="Jones-Rhoades M."/>
            <person name="Jorgensen R."/>
            <person name="Joshi C."/>
            <person name="Kangasjarvi J."/>
            <person name="Karlsson J."/>
            <person name="Kelleher C."/>
            <person name="Kirkpatrick R."/>
            <person name="Kirst M."/>
            <person name="Kohler A."/>
            <person name="Kalluri U."/>
            <person name="Larimer F."/>
            <person name="Leebens-Mack J."/>
            <person name="Leple J.C."/>
            <person name="Locascio P."/>
            <person name="Lou Y."/>
            <person name="Lucas S."/>
            <person name="Martin F."/>
            <person name="Montanini B."/>
            <person name="Napoli C."/>
            <person name="Nelson D.R."/>
            <person name="Nelson C."/>
            <person name="Nieminen K."/>
            <person name="Nilsson O."/>
            <person name="Pereda V."/>
            <person name="Peter G."/>
            <person name="Philippe R."/>
            <person name="Pilate G."/>
            <person name="Poliakov A."/>
            <person name="Razumovskaya J."/>
            <person name="Richardson P."/>
            <person name="Rinaldi C."/>
            <person name="Ritland K."/>
            <person name="Rouze P."/>
            <person name="Ryaboy D."/>
            <person name="Schmutz J."/>
            <person name="Schrader J."/>
            <person name="Segerman B."/>
            <person name="Shin H."/>
            <person name="Siddiqui A."/>
            <person name="Sterky F."/>
            <person name="Terry A."/>
            <person name="Tsai C.J."/>
            <person name="Uberbacher E."/>
            <person name="Unneberg P."/>
            <person name="Vahala J."/>
            <person name="Wall K."/>
            <person name="Wessler S."/>
            <person name="Yang G."/>
            <person name="Yin T."/>
            <person name="Douglas C."/>
            <person name="Marra M."/>
            <person name="Sandberg G."/>
            <person name="Van de Peer Y."/>
            <person name="Rokhsar D."/>
        </authorList>
    </citation>
    <scope>NUCLEOTIDE SEQUENCE [LARGE SCALE GENOMIC DNA]</scope>
    <source>
        <strain evidence="2">cv. Nisqually</strain>
    </source>
</reference>
<proteinExistence type="predicted"/>
<keyword evidence="2" id="KW-1185">Reference proteome</keyword>
<sequence length="271" mass="30752">MSLLPFVKLCLREDESILPAKQTPPWPKAFFIKFSVGRFVNVYHSEGLIQYPAGEIANFCLCFEPVEVGSLYNTFYHPMEEFISRDGAAKFFRGMLAFFDVKESVDQSIFDNFFSKTRSMADDARAHDRKIVPVAVEVIIDLWEEFHPGTFEFSIPNYVDEIMGKGSENGVSYSSLQVLKRLKLDSGPREQCPICFEILDDEQEALQLPCFKQLPKYYQSHLNTQGYSVTSIIYTAVKHIKPKVTLGITEVNGSAGTCAHINLQGKKFSRT</sequence>
<name>B9GK87_POPTR</name>
<evidence type="ECO:0000313" key="1">
    <source>
        <dbReference type="EMBL" id="PNT53426.1"/>
    </source>
</evidence>
<evidence type="ECO:0000313" key="2">
    <source>
        <dbReference type="Proteomes" id="UP000006729"/>
    </source>
</evidence>
<accession>B9GK87</accession>
<dbReference type="AlphaFoldDB" id="B9GK87"/>
<organism evidence="1 2">
    <name type="scientific">Populus trichocarpa</name>
    <name type="common">Western balsam poplar</name>
    <name type="synonym">Populus balsamifera subsp. trichocarpa</name>
    <dbReference type="NCBI Taxonomy" id="3694"/>
    <lineage>
        <taxon>Eukaryota</taxon>
        <taxon>Viridiplantae</taxon>
        <taxon>Streptophyta</taxon>
        <taxon>Embryophyta</taxon>
        <taxon>Tracheophyta</taxon>
        <taxon>Spermatophyta</taxon>
        <taxon>Magnoliopsida</taxon>
        <taxon>eudicotyledons</taxon>
        <taxon>Gunneridae</taxon>
        <taxon>Pentapetalae</taxon>
        <taxon>rosids</taxon>
        <taxon>fabids</taxon>
        <taxon>Malpighiales</taxon>
        <taxon>Salicaceae</taxon>
        <taxon>Saliceae</taxon>
        <taxon>Populus</taxon>
    </lineage>
</organism>
<dbReference type="Proteomes" id="UP000006729">
    <property type="component" value="Chromosome 1"/>
</dbReference>
<protein>
    <submittedName>
        <fullName evidence="1">Uncharacterized protein</fullName>
    </submittedName>
</protein>
<dbReference type="InParanoid" id="B9GK87"/>